<reference evidence="4" key="2">
    <citation type="submission" date="2022-01" db="EMBL/GenBank/DDBJ databases">
        <authorList>
            <person name="Yamashiro T."/>
            <person name="Shiraishi A."/>
            <person name="Satake H."/>
            <person name="Nakayama K."/>
        </authorList>
    </citation>
    <scope>NUCLEOTIDE SEQUENCE</scope>
</reference>
<keyword evidence="4" id="KW-0548">Nucleotidyltransferase</keyword>
<dbReference type="Proteomes" id="UP001151760">
    <property type="component" value="Unassembled WGS sequence"/>
</dbReference>
<organism evidence="4 5">
    <name type="scientific">Tanacetum coccineum</name>
    <dbReference type="NCBI Taxonomy" id="301880"/>
    <lineage>
        <taxon>Eukaryota</taxon>
        <taxon>Viridiplantae</taxon>
        <taxon>Streptophyta</taxon>
        <taxon>Embryophyta</taxon>
        <taxon>Tracheophyta</taxon>
        <taxon>Spermatophyta</taxon>
        <taxon>Magnoliopsida</taxon>
        <taxon>eudicotyledons</taxon>
        <taxon>Gunneridae</taxon>
        <taxon>Pentapetalae</taxon>
        <taxon>asterids</taxon>
        <taxon>campanulids</taxon>
        <taxon>Asterales</taxon>
        <taxon>Asteraceae</taxon>
        <taxon>Asteroideae</taxon>
        <taxon>Anthemideae</taxon>
        <taxon>Anthemidinae</taxon>
        <taxon>Tanacetum</taxon>
    </lineage>
</organism>
<comment type="caution">
    <text evidence="4">The sequence shown here is derived from an EMBL/GenBank/DDBJ whole genome shotgun (WGS) entry which is preliminary data.</text>
</comment>
<dbReference type="EMBL" id="BQNB010017137">
    <property type="protein sequence ID" value="GJT59750.1"/>
    <property type="molecule type" value="Genomic_DNA"/>
</dbReference>
<name>A0ABQ5F916_9ASTR</name>
<gene>
    <name evidence="4" type="ORF">Tco_1003283</name>
</gene>
<keyword evidence="4" id="KW-0695">RNA-directed DNA polymerase</keyword>
<dbReference type="Pfam" id="PF25597">
    <property type="entry name" value="SH3_retrovirus"/>
    <property type="match status" value="1"/>
</dbReference>
<evidence type="ECO:0000313" key="5">
    <source>
        <dbReference type="Proteomes" id="UP001151760"/>
    </source>
</evidence>
<sequence length="664" mass="74528">MDFRSTPCVFLGYSPSHHGYRCLDIFTERLYIARHVRFNEAQFPFDISKTTSPPPSKTSPYYSSESPYVIPTDHPSPSSPRSPISSPSSVSHLSPTSQTSPESFNGQPFPVSTTSIPTPPPPTPPPPPSIIRQRPSNLRQNPKQRVPYNSSANHATVLPTTISEPTSFIIANNSPEWRQAMKEGLKRDKNGAITCYKARFVAKGFRQQPGIDFHETFSPVVKSTTIRAILSLAITNNWPLRQLDMEILKSRPHALGLSAFPRLSSISVSKAPKQIHLCLFIRVDTRFCTLWYMYMWMTSLLQKYILELLQSVGLSNCNPVSSPMVTSSSLSLDDSTAFSNPAKYRQVVGSLQYVTLSRPDIAFAVNKVCQYMLAPTENHWYAVKHILRYLHGTVEHGMPIRRSSGSTLQAFTDVLWKGNPDTSLEAFSADWAGDSDDRRSTGGFAIYLGSNLISWTARKQRTVSRSSREVEYKALADTVAELTWLQALLHELGICSSSTPILWCDNLGATYLSANPIFRARKKYVEIDYHFVREMVAQGDLRVQHISTHDQIADIFTKPLQTPRFLFLRSKLQCVALGHLVMLCCEGFESPRHSGGSHSIFHVLKEILRLCPIEMLVTLCKIPAYLLDRDATTRAKGNLWCKYRPCKDDTCTKGFPVETILALS</sequence>
<dbReference type="CDD" id="cd09272">
    <property type="entry name" value="RNase_HI_RT_Ty1"/>
    <property type="match status" value="1"/>
</dbReference>
<feature type="compositionally biased region" description="Pro residues" evidence="1">
    <location>
        <begin position="117"/>
        <end position="129"/>
    </location>
</feature>
<keyword evidence="4" id="KW-0808">Transferase</keyword>
<feature type="compositionally biased region" description="Low complexity" evidence="1">
    <location>
        <begin position="75"/>
        <end position="100"/>
    </location>
</feature>
<feature type="domain" description="Retroviral polymerase SH3-like" evidence="3">
    <location>
        <begin position="2"/>
        <end position="48"/>
    </location>
</feature>
<dbReference type="PANTHER" id="PTHR11439">
    <property type="entry name" value="GAG-POL-RELATED RETROTRANSPOSON"/>
    <property type="match status" value="1"/>
</dbReference>
<dbReference type="InterPro" id="IPR043502">
    <property type="entry name" value="DNA/RNA_pol_sf"/>
</dbReference>
<evidence type="ECO:0000256" key="1">
    <source>
        <dbReference type="SAM" id="MobiDB-lite"/>
    </source>
</evidence>
<keyword evidence="5" id="KW-1185">Reference proteome</keyword>
<dbReference type="GO" id="GO:0003964">
    <property type="term" value="F:RNA-directed DNA polymerase activity"/>
    <property type="evidence" value="ECO:0007669"/>
    <property type="project" value="UniProtKB-KW"/>
</dbReference>
<evidence type="ECO:0000259" key="3">
    <source>
        <dbReference type="Pfam" id="PF25597"/>
    </source>
</evidence>
<feature type="region of interest" description="Disordered" evidence="1">
    <location>
        <begin position="46"/>
        <end position="135"/>
    </location>
</feature>
<feature type="compositionally biased region" description="Low complexity" evidence="1">
    <location>
        <begin position="58"/>
        <end position="68"/>
    </location>
</feature>
<accession>A0ABQ5F916</accession>
<reference evidence="4" key="1">
    <citation type="journal article" date="2022" name="Int. J. Mol. Sci.">
        <title>Draft Genome of Tanacetum Coccineum: Genomic Comparison of Closely Related Tanacetum-Family Plants.</title>
        <authorList>
            <person name="Yamashiro T."/>
            <person name="Shiraishi A."/>
            <person name="Nakayama K."/>
            <person name="Satake H."/>
        </authorList>
    </citation>
    <scope>NUCLEOTIDE SEQUENCE</scope>
</reference>
<dbReference type="PANTHER" id="PTHR11439:SF450">
    <property type="entry name" value="REVERSE TRANSCRIPTASE TY1_COPIA-TYPE DOMAIN-CONTAINING PROTEIN"/>
    <property type="match status" value="1"/>
</dbReference>
<dbReference type="SUPFAM" id="SSF56672">
    <property type="entry name" value="DNA/RNA polymerases"/>
    <property type="match status" value="1"/>
</dbReference>
<feature type="domain" description="Reverse transcriptase Ty1/copia-type" evidence="2">
    <location>
        <begin position="192"/>
        <end position="246"/>
    </location>
</feature>
<proteinExistence type="predicted"/>
<dbReference type="InterPro" id="IPR057670">
    <property type="entry name" value="SH3_retrovirus"/>
</dbReference>
<protein>
    <submittedName>
        <fullName evidence="4">RNA-directed DNA polymerase</fullName>
    </submittedName>
</protein>
<dbReference type="Pfam" id="PF07727">
    <property type="entry name" value="RVT_2"/>
    <property type="match status" value="1"/>
</dbReference>
<evidence type="ECO:0000313" key="4">
    <source>
        <dbReference type="EMBL" id="GJT59750.1"/>
    </source>
</evidence>
<evidence type="ECO:0000259" key="2">
    <source>
        <dbReference type="Pfam" id="PF07727"/>
    </source>
</evidence>
<dbReference type="InterPro" id="IPR013103">
    <property type="entry name" value="RVT_2"/>
</dbReference>